<dbReference type="EMBL" id="SAWY01000003">
    <property type="protein sequence ID" value="TPH18564.1"/>
    <property type="molecule type" value="Genomic_DNA"/>
</dbReference>
<dbReference type="AlphaFoldDB" id="A0A502L608"/>
<dbReference type="InterPro" id="IPR008886">
    <property type="entry name" value="UPF0227/Esterase_YqiA"/>
</dbReference>
<accession>A0A502L608</accession>
<dbReference type="PANTHER" id="PTHR35602:SF3">
    <property type="entry name" value="ESTERASE YQIA"/>
    <property type="match status" value="1"/>
</dbReference>
<sequence>MTQQHILYIHGFNSSPLSIKAEQTRGFFAKYYPKVVFHCPQVATTPSAALQQLEDIVEQSTEDSTKDSWALIGSSLGGYFSNYLSEKYDIPAVLINPSVTPYKLLSDYIGEQKNPYTDEVYFVTEQHMHQLKAIEQVAPKIDSEQKNNYLVMVQTGDEVLDYQQAATKYQYCQLIVEQGGDHSFIDYEQHLPAIADFLQLK</sequence>
<dbReference type="SUPFAM" id="SSF53474">
    <property type="entry name" value="alpha/beta-Hydrolases"/>
    <property type="match status" value="1"/>
</dbReference>
<evidence type="ECO:0000313" key="1">
    <source>
        <dbReference type="EMBL" id="TPH18564.1"/>
    </source>
</evidence>
<gene>
    <name evidence="1" type="ORF">EPA86_02075</name>
</gene>
<dbReference type="InterPro" id="IPR029058">
    <property type="entry name" value="AB_hydrolase_fold"/>
</dbReference>
<proteinExistence type="predicted"/>
<keyword evidence="2" id="KW-1185">Reference proteome</keyword>
<dbReference type="PANTHER" id="PTHR35602">
    <property type="entry name" value="ESTERASE YQIA-RELATED"/>
    <property type="match status" value="1"/>
</dbReference>
<dbReference type="RefSeq" id="WP_140601376.1">
    <property type="nucleotide sequence ID" value="NZ_SAWY01000003.1"/>
</dbReference>
<comment type="caution">
    <text evidence="1">The sequence shown here is derived from an EMBL/GenBank/DDBJ whole genome shotgun (WGS) entry which is preliminary data.</text>
</comment>
<reference evidence="1 2" key="1">
    <citation type="submission" date="2019-01" db="EMBL/GenBank/DDBJ databases">
        <title>Litorilituus lipolytica sp. nov., isolated from intertidal sand of the Yellow Sea in China.</title>
        <authorList>
            <person name="Liu A."/>
        </authorList>
    </citation>
    <scope>NUCLEOTIDE SEQUENCE [LARGE SCALE GENOMIC DNA]</scope>
    <source>
        <strain evidence="1 2">RZ04</strain>
    </source>
</reference>
<evidence type="ECO:0000313" key="2">
    <source>
        <dbReference type="Proteomes" id="UP000315303"/>
    </source>
</evidence>
<dbReference type="Gene3D" id="3.40.50.1820">
    <property type="entry name" value="alpha/beta hydrolase"/>
    <property type="match status" value="1"/>
</dbReference>
<protein>
    <submittedName>
        <fullName evidence="1">Esterase YqiA</fullName>
    </submittedName>
</protein>
<dbReference type="OrthoDB" id="9814831at2"/>
<organism evidence="1 2">
    <name type="scientific">Litorilituus lipolyticus</name>
    <dbReference type="NCBI Taxonomy" id="2491017"/>
    <lineage>
        <taxon>Bacteria</taxon>
        <taxon>Pseudomonadati</taxon>
        <taxon>Pseudomonadota</taxon>
        <taxon>Gammaproteobacteria</taxon>
        <taxon>Alteromonadales</taxon>
        <taxon>Colwelliaceae</taxon>
        <taxon>Litorilituus</taxon>
    </lineage>
</organism>
<dbReference type="Proteomes" id="UP000315303">
    <property type="component" value="Unassembled WGS sequence"/>
</dbReference>
<dbReference type="Pfam" id="PF05728">
    <property type="entry name" value="UPF0227"/>
    <property type="match status" value="1"/>
</dbReference>
<name>A0A502L608_9GAMM</name>